<organism evidence="2 3">
    <name type="scientific">Lepidopterella palustris CBS 459.81</name>
    <dbReference type="NCBI Taxonomy" id="1314670"/>
    <lineage>
        <taxon>Eukaryota</taxon>
        <taxon>Fungi</taxon>
        <taxon>Dikarya</taxon>
        <taxon>Ascomycota</taxon>
        <taxon>Pezizomycotina</taxon>
        <taxon>Dothideomycetes</taxon>
        <taxon>Pleosporomycetidae</taxon>
        <taxon>Mytilinidiales</taxon>
        <taxon>Argynnaceae</taxon>
        <taxon>Lepidopterella</taxon>
    </lineage>
</organism>
<sequence>TDLKRKFLFESIHSLNLARLCWVSSSAHRRSCSFFPNSLLPIMELTQPAEWLCGESFAPPEQMAETPESSHSGVRFERHVGECDEMNDLESLHSSTRSSIEKNVPLTPSTPVARETPMYERASFSESHLSLFSFIELHPRNAPEPPPRDPIPQIPGRRYYSHALTEEDCDHLKAGDGVKPWTVHDLVTTGCGSPDLVEPWMRHETMEKLHMSSDSTTENLRKNLRRPSMNSLSSPPYSPQRWTTAPHTPSPLRESNDFISFDNLLQPHPSGEGEVLRSAAEPPKDVGASSKQKSPVEEQESREDMCGRLRKRIGKGAAAMKLRMGKKLKHRAT</sequence>
<accession>A0A8E2EKG7</accession>
<evidence type="ECO:0000313" key="2">
    <source>
        <dbReference type="EMBL" id="OCK85722.1"/>
    </source>
</evidence>
<evidence type="ECO:0000256" key="1">
    <source>
        <dbReference type="SAM" id="MobiDB-lite"/>
    </source>
</evidence>
<reference evidence="2 3" key="1">
    <citation type="journal article" date="2016" name="Nat. Commun.">
        <title>Ectomycorrhizal ecology is imprinted in the genome of the dominant symbiotic fungus Cenococcum geophilum.</title>
        <authorList>
            <consortium name="DOE Joint Genome Institute"/>
            <person name="Peter M."/>
            <person name="Kohler A."/>
            <person name="Ohm R.A."/>
            <person name="Kuo A."/>
            <person name="Krutzmann J."/>
            <person name="Morin E."/>
            <person name="Arend M."/>
            <person name="Barry K.W."/>
            <person name="Binder M."/>
            <person name="Choi C."/>
            <person name="Clum A."/>
            <person name="Copeland A."/>
            <person name="Grisel N."/>
            <person name="Haridas S."/>
            <person name="Kipfer T."/>
            <person name="LaButti K."/>
            <person name="Lindquist E."/>
            <person name="Lipzen A."/>
            <person name="Maire R."/>
            <person name="Meier B."/>
            <person name="Mihaltcheva S."/>
            <person name="Molinier V."/>
            <person name="Murat C."/>
            <person name="Poggeler S."/>
            <person name="Quandt C.A."/>
            <person name="Sperisen C."/>
            <person name="Tritt A."/>
            <person name="Tisserant E."/>
            <person name="Crous P.W."/>
            <person name="Henrissat B."/>
            <person name="Nehls U."/>
            <person name="Egli S."/>
            <person name="Spatafora J.W."/>
            <person name="Grigoriev I.V."/>
            <person name="Martin F.M."/>
        </authorList>
    </citation>
    <scope>NUCLEOTIDE SEQUENCE [LARGE SCALE GENOMIC DNA]</scope>
    <source>
        <strain evidence="2 3">CBS 459.81</strain>
    </source>
</reference>
<protein>
    <submittedName>
        <fullName evidence="2">Uncharacterized protein</fullName>
    </submittedName>
</protein>
<evidence type="ECO:0000313" key="3">
    <source>
        <dbReference type="Proteomes" id="UP000250266"/>
    </source>
</evidence>
<gene>
    <name evidence="2" type="ORF">K432DRAFT_448356</name>
</gene>
<dbReference type="Proteomes" id="UP000250266">
    <property type="component" value="Unassembled WGS sequence"/>
</dbReference>
<feature type="compositionally biased region" description="Polar residues" evidence="1">
    <location>
        <begin position="228"/>
        <end position="247"/>
    </location>
</feature>
<feature type="region of interest" description="Disordered" evidence="1">
    <location>
        <begin position="224"/>
        <end position="306"/>
    </location>
</feature>
<keyword evidence="3" id="KW-1185">Reference proteome</keyword>
<dbReference type="AlphaFoldDB" id="A0A8E2EKG7"/>
<feature type="non-terminal residue" evidence="2">
    <location>
        <position position="1"/>
    </location>
</feature>
<proteinExistence type="predicted"/>
<dbReference type="EMBL" id="KV744814">
    <property type="protein sequence ID" value="OCK85722.1"/>
    <property type="molecule type" value="Genomic_DNA"/>
</dbReference>
<name>A0A8E2EKG7_9PEZI</name>